<dbReference type="EMBL" id="BPLQ01006153">
    <property type="protein sequence ID" value="GIY20378.1"/>
    <property type="molecule type" value="Genomic_DNA"/>
</dbReference>
<name>A0AAV4RDK8_9ARAC</name>
<keyword evidence="3" id="KW-1185">Reference proteome</keyword>
<protein>
    <submittedName>
        <fullName evidence="2">Uncharacterized protein</fullName>
    </submittedName>
</protein>
<reference evidence="2 3" key="1">
    <citation type="submission" date="2021-06" db="EMBL/GenBank/DDBJ databases">
        <title>Caerostris darwini draft genome.</title>
        <authorList>
            <person name="Kono N."/>
            <person name="Arakawa K."/>
        </authorList>
    </citation>
    <scope>NUCLEOTIDE SEQUENCE [LARGE SCALE GENOMIC DNA]</scope>
</reference>
<organism evidence="2 3">
    <name type="scientific">Caerostris darwini</name>
    <dbReference type="NCBI Taxonomy" id="1538125"/>
    <lineage>
        <taxon>Eukaryota</taxon>
        <taxon>Metazoa</taxon>
        <taxon>Ecdysozoa</taxon>
        <taxon>Arthropoda</taxon>
        <taxon>Chelicerata</taxon>
        <taxon>Arachnida</taxon>
        <taxon>Araneae</taxon>
        <taxon>Araneomorphae</taxon>
        <taxon>Entelegynae</taxon>
        <taxon>Araneoidea</taxon>
        <taxon>Araneidae</taxon>
        <taxon>Caerostris</taxon>
    </lineage>
</organism>
<dbReference type="Proteomes" id="UP001054837">
    <property type="component" value="Unassembled WGS sequence"/>
</dbReference>
<comment type="caution">
    <text evidence="2">The sequence shown here is derived from an EMBL/GenBank/DDBJ whole genome shotgun (WGS) entry which is preliminary data.</text>
</comment>
<gene>
    <name evidence="2" type="ORF">CDAR_394411</name>
</gene>
<sequence>MCVTLDEKAFVSSRQSIAPSRHKGQTDAPPPPTSPERTIVLPFDLYGLYVPGNRKSPTPPLRTLHSFSTSLGRMRFYGA</sequence>
<proteinExistence type="predicted"/>
<evidence type="ECO:0000313" key="3">
    <source>
        <dbReference type="Proteomes" id="UP001054837"/>
    </source>
</evidence>
<dbReference type="AlphaFoldDB" id="A0AAV4RDK8"/>
<accession>A0AAV4RDK8</accession>
<feature type="region of interest" description="Disordered" evidence="1">
    <location>
        <begin position="13"/>
        <end position="36"/>
    </location>
</feature>
<evidence type="ECO:0000256" key="1">
    <source>
        <dbReference type="SAM" id="MobiDB-lite"/>
    </source>
</evidence>
<evidence type="ECO:0000313" key="2">
    <source>
        <dbReference type="EMBL" id="GIY20378.1"/>
    </source>
</evidence>